<sequence>MTDHELAVELLTVVFPDGCRVIEGAMAAGEDVAAVIDLVEQAALKSIPLPQNLVDAVAEFADDPAALDPDDIAAIREDLATIAALSGPGRSPIVGPLCSRAVCD</sequence>
<dbReference type="EMBL" id="LASW01000220">
    <property type="protein sequence ID" value="KKB97008.1"/>
    <property type="molecule type" value="Genomic_DNA"/>
</dbReference>
<dbReference type="OrthoDB" id="4768169at2"/>
<comment type="caution">
    <text evidence="1">The sequence shown here is derived from an EMBL/GenBank/DDBJ whole genome shotgun (WGS) entry which is preliminary data.</text>
</comment>
<dbReference type="Proteomes" id="UP000034416">
    <property type="component" value="Unassembled WGS sequence"/>
</dbReference>
<evidence type="ECO:0000313" key="4">
    <source>
        <dbReference type="Proteomes" id="UP000192327"/>
    </source>
</evidence>
<evidence type="ECO:0000313" key="1">
    <source>
        <dbReference type="EMBL" id="KKB97008.1"/>
    </source>
</evidence>
<reference evidence="2 4" key="3">
    <citation type="submission" date="2016-12" db="EMBL/GenBank/DDBJ databases">
        <title>The new phylogeny of genus Mycobacterium.</title>
        <authorList>
            <person name="Tortoli E."/>
            <person name="Trovato A."/>
            <person name="Cirillo D.M."/>
        </authorList>
    </citation>
    <scope>NUCLEOTIDE SEQUENCE [LARGE SCALE GENOMIC DNA]</scope>
    <source>
        <strain evidence="2 4">DSM 44942</strain>
    </source>
</reference>
<keyword evidence="4" id="KW-1185">Reference proteome</keyword>
<organism evidence="1 3">
    <name type="scientific">Mycolicibacter arupensis</name>
    <dbReference type="NCBI Taxonomy" id="342002"/>
    <lineage>
        <taxon>Bacteria</taxon>
        <taxon>Bacillati</taxon>
        <taxon>Actinomycetota</taxon>
        <taxon>Actinomycetes</taxon>
        <taxon>Mycobacteriales</taxon>
        <taxon>Mycobacteriaceae</taxon>
        <taxon>Mycolicibacter</taxon>
    </lineage>
</organism>
<accession>A0A0F5MQA2</accession>
<reference evidence="3" key="1">
    <citation type="submission" date="2015-04" db="EMBL/GenBank/DDBJ databases">
        <title>Genome sequence of Mycobacterium arupense GUC1.</title>
        <authorList>
            <person name="Greninger A.L."/>
            <person name="Cunningham G."/>
            <person name="Chiu C.Y."/>
            <person name="Miller S."/>
        </authorList>
    </citation>
    <scope>NUCLEOTIDE SEQUENCE [LARGE SCALE GENOMIC DNA]</scope>
    <source>
        <strain evidence="3">GUC1</strain>
    </source>
</reference>
<dbReference type="RefSeq" id="WP_046191544.1">
    <property type="nucleotide sequence ID" value="NZ_JACKUJ010000034.1"/>
</dbReference>
<reference evidence="1" key="2">
    <citation type="submission" date="2015-04" db="EMBL/GenBank/DDBJ databases">
        <title>Genome sequence of Mycobacterium arupense strain GUC1.</title>
        <authorList>
            <person name="Greninger A.L."/>
            <person name="Cunningham G."/>
            <person name="Chiu C.Y."/>
            <person name="Miller S."/>
        </authorList>
    </citation>
    <scope>NUCLEOTIDE SEQUENCE</scope>
    <source>
        <strain evidence="1">GUC1</strain>
    </source>
</reference>
<dbReference type="STRING" id="342002.BST15_20770"/>
<protein>
    <submittedName>
        <fullName evidence="1">Uncharacterized protein</fullName>
    </submittedName>
</protein>
<dbReference type="EMBL" id="MVHH01000114">
    <property type="protein sequence ID" value="OQZ90238.1"/>
    <property type="molecule type" value="Genomic_DNA"/>
</dbReference>
<proteinExistence type="predicted"/>
<dbReference type="Proteomes" id="UP000192327">
    <property type="component" value="Unassembled WGS sequence"/>
</dbReference>
<name>A0A0F5MQA2_9MYCO</name>
<dbReference type="AlphaFoldDB" id="A0A0F5MQA2"/>
<dbReference type="PATRIC" id="fig|342002.3.peg.4286"/>
<evidence type="ECO:0000313" key="3">
    <source>
        <dbReference type="Proteomes" id="UP000034416"/>
    </source>
</evidence>
<gene>
    <name evidence="2" type="ORF">BST15_20770</name>
    <name evidence="1" type="ORF">WR43_20955</name>
</gene>
<evidence type="ECO:0000313" key="2">
    <source>
        <dbReference type="EMBL" id="OQZ90238.1"/>
    </source>
</evidence>